<dbReference type="OrthoDB" id="7376058at2"/>
<dbReference type="SUPFAM" id="SSF50692">
    <property type="entry name" value="ADC-like"/>
    <property type="match status" value="1"/>
</dbReference>
<evidence type="ECO:0000256" key="2">
    <source>
        <dbReference type="ARBA" id="ARBA00022723"/>
    </source>
</evidence>
<comment type="caution">
    <text evidence="6">The sequence shown here is derived from an EMBL/GenBank/DDBJ whole genome shotgun (WGS) entry which is preliminary data.</text>
</comment>
<accession>A0A2U1FG16</accession>
<organism evidence="6 7">
    <name type="scientific">Actinomycetospora cinnamomea</name>
    <dbReference type="NCBI Taxonomy" id="663609"/>
    <lineage>
        <taxon>Bacteria</taxon>
        <taxon>Bacillati</taxon>
        <taxon>Actinomycetota</taxon>
        <taxon>Actinomycetes</taxon>
        <taxon>Pseudonocardiales</taxon>
        <taxon>Pseudonocardiaceae</taxon>
        <taxon>Actinomycetospora</taxon>
    </lineage>
</organism>
<feature type="domain" description="4Fe-4S Mo/W bis-MGD-type" evidence="5">
    <location>
        <begin position="3"/>
        <end position="61"/>
    </location>
</feature>
<dbReference type="GO" id="GO:0016020">
    <property type="term" value="C:membrane"/>
    <property type="evidence" value="ECO:0007669"/>
    <property type="project" value="TreeGrafter"/>
</dbReference>
<dbReference type="GO" id="GO:0046872">
    <property type="term" value="F:metal ion binding"/>
    <property type="evidence" value="ECO:0007669"/>
    <property type="project" value="UniProtKB-KW"/>
</dbReference>
<evidence type="ECO:0000256" key="3">
    <source>
        <dbReference type="ARBA" id="ARBA00023004"/>
    </source>
</evidence>
<dbReference type="AlphaFoldDB" id="A0A2U1FG16"/>
<protein>
    <submittedName>
        <fullName evidence="6">Assimilatory nitrate reductase catalytic subunit</fullName>
    </submittedName>
</protein>
<name>A0A2U1FG16_9PSEU</name>
<dbReference type="InterPro" id="IPR050123">
    <property type="entry name" value="Prok_molybdopt-oxidoreductase"/>
</dbReference>
<dbReference type="SMART" id="SM00926">
    <property type="entry name" value="Molybdop_Fe4S4"/>
    <property type="match status" value="1"/>
</dbReference>
<evidence type="ECO:0000256" key="1">
    <source>
        <dbReference type="ARBA" id="ARBA00022485"/>
    </source>
</evidence>
<dbReference type="EMBL" id="QEKW01000004">
    <property type="protein sequence ID" value="PVZ11097.1"/>
    <property type="molecule type" value="Genomic_DNA"/>
</dbReference>
<keyword evidence="2" id="KW-0479">Metal-binding</keyword>
<dbReference type="SUPFAM" id="SSF53706">
    <property type="entry name" value="Formate dehydrogenase/DMSO reductase, domains 1-3"/>
    <property type="match status" value="1"/>
</dbReference>
<proteinExistence type="predicted"/>
<sequence length="712" mass="76871">MAGSPTTTHCPYCSLQCGMTLTPREQGAGTVLEVTGARFPTNRGGLCEKGRSAAELLGHPDRLTTPLVRDVRDEPFRAATWDEALRRIADGLTVAQERHGPDAAGLFGGGGMTNEKAYQAGKFVRVALRSASVDYNGRFCMSSAAAAATKAFGVDRGMPFPLSDIARADTVLLVGSNPADVMPPAMRWFAAGRERGATHLVVDPRHTATAAAADVHLQPVPGTDLALANGLLHLAVKHRLVDTAYVAGRTTGWPAVKRALRQYWPDRVERITGVPVAVMERAVRLLAESRATMILSGRGAEQHAKGSDTALAWINLALALGLPGRPYSGWATMTGQGNGQGGREHGQKADQLPGYRMLADPAARAHVAGVWGVDPDELPQPGVSAYEMLDGLGTDGGVRALLVMASNVAVSAPRAAHVRERLRSLDFLAVSDLFLSETAELADVVLPTTQWAEEDGTMTNLEGRVLRRRRVTDAPEGVRSDLAVLADLARRLGRGEPFDDDPRAVFDELRRASAGGKADYAGITWERIEAEQGVFWPCRSEDDAGTPRLFRDAFPTPDGRARFHVVHHRDAAETPDDEYPYRLTTGRSRAHYQSGTQTRRTKALLDAEPEPAVDIHPDLAARLGVAEGGDLELRTRRARARMRARLTTTIRPDTVFAPFHWSGEQTINDLTNPALDPASRMPEFKVCAVALEAARTADPPSLRSPEREDPSG</sequence>
<dbReference type="PROSITE" id="PS51669">
    <property type="entry name" value="4FE4S_MOW_BIS_MGD"/>
    <property type="match status" value="1"/>
</dbReference>
<dbReference type="Gene3D" id="3.40.50.740">
    <property type="match status" value="1"/>
</dbReference>
<evidence type="ECO:0000256" key="4">
    <source>
        <dbReference type="ARBA" id="ARBA00023014"/>
    </source>
</evidence>
<keyword evidence="4" id="KW-0411">Iron-sulfur</keyword>
<dbReference type="GO" id="GO:0043546">
    <property type="term" value="F:molybdopterin cofactor binding"/>
    <property type="evidence" value="ECO:0007669"/>
    <property type="project" value="InterPro"/>
</dbReference>
<dbReference type="InterPro" id="IPR006963">
    <property type="entry name" value="Mopterin_OxRdtase_4Fe-4S_dom"/>
</dbReference>
<dbReference type="PANTHER" id="PTHR43105">
    <property type="entry name" value="RESPIRATORY NITRATE REDUCTASE"/>
    <property type="match status" value="1"/>
</dbReference>
<dbReference type="Proteomes" id="UP000245639">
    <property type="component" value="Unassembled WGS sequence"/>
</dbReference>
<dbReference type="Pfam" id="PF00384">
    <property type="entry name" value="Molybdopterin"/>
    <property type="match status" value="1"/>
</dbReference>
<dbReference type="Pfam" id="PF04879">
    <property type="entry name" value="Molybdop_Fe4S4"/>
    <property type="match status" value="1"/>
</dbReference>
<dbReference type="Pfam" id="PF01568">
    <property type="entry name" value="Molydop_binding"/>
    <property type="match status" value="1"/>
</dbReference>
<dbReference type="Gene3D" id="3.40.228.10">
    <property type="entry name" value="Dimethylsulfoxide Reductase, domain 2"/>
    <property type="match status" value="1"/>
</dbReference>
<dbReference type="GO" id="GO:0003954">
    <property type="term" value="F:NADH dehydrogenase activity"/>
    <property type="evidence" value="ECO:0007669"/>
    <property type="project" value="TreeGrafter"/>
</dbReference>
<dbReference type="RefSeq" id="WP_116708096.1">
    <property type="nucleotide sequence ID" value="NZ_QEKW01000004.1"/>
</dbReference>
<dbReference type="Gene3D" id="2.40.40.20">
    <property type="match status" value="1"/>
</dbReference>
<dbReference type="Gene3D" id="2.20.25.90">
    <property type="entry name" value="ADC-like domains"/>
    <property type="match status" value="1"/>
</dbReference>
<keyword evidence="3" id="KW-0408">Iron</keyword>
<dbReference type="GO" id="GO:0022904">
    <property type="term" value="P:respiratory electron transport chain"/>
    <property type="evidence" value="ECO:0007669"/>
    <property type="project" value="TreeGrafter"/>
</dbReference>
<dbReference type="CDD" id="cd00508">
    <property type="entry name" value="MopB_CT_Fdh-Nap-like"/>
    <property type="match status" value="1"/>
</dbReference>
<dbReference type="PANTHER" id="PTHR43105:SF10">
    <property type="entry name" value="NADH-QUINONE OXIDOREDUCTASE SUBUNIT G"/>
    <property type="match status" value="1"/>
</dbReference>
<keyword evidence="7" id="KW-1185">Reference proteome</keyword>
<evidence type="ECO:0000259" key="5">
    <source>
        <dbReference type="PROSITE" id="PS51669"/>
    </source>
</evidence>
<dbReference type="InterPro" id="IPR009010">
    <property type="entry name" value="Asp_de-COase-like_dom_sf"/>
</dbReference>
<gene>
    <name evidence="6" type="ORF">C8D89_104311</name>
</gene>
<reference evidence="6 7" key="1">
    <citation type="submission" date="2018-04" db="EMBL/GenBank/DDBJ databases">
        <title>Genomic Encyclopedia of Type Strains, Phase IV (KMG-IV): sequencing the most valuable type-strain genomes for metagenomic binning, comparative biology and taxonomic classification.</title>
        <authorList>
            <person name="Goeker M."/>
        </authorList>
    </citation>
    <scope>NUCLEOTIDE SEQUENCE [LARGE SCALE GENOMIC DNA]</scope>
    <source>
        <strain evidence="6 7">DSM 45771</strain>
    </source>
</reference>
<dbReference type="GO" id="GO:0051539">
    <property type="term" value="F:4 iron, 4 sulfur cluster binding"/>
    <property type="evidence" value="ECO:0007669"/>
    <property type="project" value="UniProtKB-KW"/>
</dbReference>
<evidence type="ECO:0000313" key="6">
    <source>
        <dbReference type="EMBL" id="PVZ11097.1"/>
    </source>
</evidence>
<evidence type="ECO:0000313" key="7">
    <source>
        <dbReference type="Proteomes" id="UP000245639"/>
    </source>
</evidence>
<dbReference type="InterPro" id="IPR006657">
    <property type="entry name" value="MoPterin_dinucl-bd_dom"/>
</dbReference>
<dbReference type="InterPro" id="IPR006656">
    <property type="entry name" value="Mopterin_OxRdtase"/>
</dbReference>
<keyword evidence="1" id="KW-0004">4Fe-4S</keyword>